<dbReference type="GO" id="GO:0005829">
    <property type="term" value="C:cytosol"/>
    <property type="evidence" value="ECO:0007669"/>
    <property type="project" value="GOC"/>
</dbReference>
<dbReference type="OrthoDB" id="5855444at2759"/>
<dbReference type="InterPro" id="IPR046837">
    <property type="entry name" value="Laa1/Sip1/HEATR5-like_HEAT"/>
</dbReference>
<reference evidence="3" key="2">
    <citation type="journal article" date="2016" name="Sci. Rep.">
        <title>Dictyocaulus viviparus genome, variome and transcriptome elucidate lungworm biology and support future intervention.</title>
        <authorList>
            <person name="McNulty S.N."/>
            <person name="Strube C."/>
            <person name="Rosa B.A."/>
            <person name="Martin J.C."/>
            <person name="Tyagi R."/>
            <person name="Choi Y.J."/>
            <person name="Wang Q."/>
            <person name="Hallsworth Pepin K."/>
            <person name="Zhang X."/>
            <person name="Ozersky P."/>
            <person name="Wilson R.K."/>
            <person name="Sternberg P.W."/>
            <person name="Gasser R.B."/>
            <person name="Mitreva M."/>
        </authorList>
    </citation>
    <scope>NUCLEOTIDE SEQUENCE [LARGE SCALE GENOMIC DNA]</scope>
    <source>
        <strain evidence="3">HannoverDv2000</strain>
    </source>
</reference>
<feature type="compositionally biased region" description="Acidic residues" evidence="1">
    <location>
        <begin position="251"/>
        <end position="262"/>
    </location>
</feature>
<dbReference type="GO" id="GO:0042147">
    <property type="term" value="P:retrograde transport, endosome to Golgi"/>
    <property type="evidence" value="ECO:0007669"/>
    <property type="project" value="TreeGrafter"/>
</dbReference>
<dbReference type="GO" id="GO:0008104">
    <property type="term" value="P:intracellular protein localization"/>
    <property type="evidence" value="ECO:0007669"/>
    <property type="project" value="TreeGrafter"/>
</dbReference>
<proteinExistence type="predicted"/>
<dbReference type="GO" id="GO:0006897">
    <property type="term" value="P:endocytosis"/>
    <property type="evidence" value="ECO:0007669"/>
    <property type="project" value="TreeGrafter"/>
</dbReference>
<organism evidence="2 3">
    <name type="scientific">Dictyocaulus viviparus</name>
    <name type="common">Bovine lungworm</name>
    <dbReference type="NCBI Taxonomy" id="29172"/>
    <lineage>
        <taxon>Eukaryota</taxon>
        <taxon>Metazoa</taxon>
        <taxon>Ecdysozoa</taxon>
        <taxon>Nematoda</taxon>
        <taxon>Chromadorea</taxon>
        <taxon>Rhabditida</taxon>
        <taxon>Rhabditina</taxon>
        <taxon>Rhabditomorpha</taxon>
        <taxon>Strongyloidea</taxon>
        <taxon>Metastrongylidae</taxon>
        <taxon>Dictyocaulus</taxon>
    </lineage>
</organism>
<dbReference type="PANTHER" id="PTHR21663">
    <property type="entry name" value="HYPOTHETICAL HEAT DOMAIN-CONTAINING"/>
    <property type="match status" value="1"/>
</dbReference>
<sequence>MACPILERKTTITDNTKIAFWAWAIVALSLIAETGGGMFRGYVELALSDCLTLLLHTQTGNVEVIQGIGKLLSALMTCVGPELGSCGPIEGVRGSLLAACAIQLSHPDPLIKSEAISGLQQMHLYAPRYVNLGHLVVDIATCLSSKHLCLRKASVREHAQILVPQGIVDEGKKLPLPDTGLEGALFDMLDVETDPVLRAHVQETIISLVQATCGELLNQWLLLCKDILATSNDSTRSTIVIGEEKTSRRDEEEDEEVDDDDTTLQVCDTRSIVQEKGKVQPRWPTRVFATQIVQKLMSVCDTERAHLDLSLAKELQLSSGGRADYLVLHLSDLVRMSFMGATSDNTELRLAGLNSLQDVITRFSTVPEPEFPGHVILEQFQAQVGAALRPAFTEDTPSNVTAAACQVCSTWIGSGVARDLNDLRRVHQLLVSSLRKLKHGSINTQLYSESAATLEKLSILKAWAEVYVTAVAQEVESTANCKRDSDEESSRASCQESLLSLVHPELDSLVCYWLAALRDSALLSLPAQFSEQLPSSGGSFYKAESAEACREYYRGSWPPILLALATWLSKSNFEIPQNSCVRAVHCLLQSKWCQLQIMTDVRLPIELCNVLHRLRLLNFRLILTRDNLTTQHLCVDCAHAILNAARSFILSSGNIDIKNGNLPISSNCLLDAMYIEGEGDNKLAQSTTLTFALMELCLCVMVRQMDHGHFLGWSSSHKALYTVIM</sequence>
<gene>
    <name evidence="2" type="ORF">DICVIV_10827</name>
</gene>
<dbReference type="GO" id="GO:0005794">
    <property type="term" value="C:Golgi apparatus"/>
    <property type="evidence" value="ECO:0007669"/>
    <property type="project" value="TreeGrafter"/>
</dbReference>
<dbReference type="GO" id="GO:0030139">
    <property type="term" value="C:endocytic vesicle"/>
    <property type="evidence" value="ECO:0007669"/>
    <property type="project" value="TreeGrafter"/>
</dbReference>
<evidence type="ECO:0008006" key="4">
    <source>
        <dbReference type="Google" id="ProtNLM"/>
    </source>
</evidence>
<dbReference type="SUPFAM" id="SSF48371">
    <property type="entry name" value="ARM repeat"/>
    <property type="match status" value="1"/>
</dbReference>
<dbReference type="GO" id="GO:0016020">
    <property type="term" value="C:membrane"/>
    <property type="evidence" value="ECO:0007669"/>
    <property type="project" value="TreeGrafter"/>
</dbReference>
<feature type="region of interest" description="Disordered" evidence="1">
    <location>
        <begin position="241"/>
        <end position="262"/>
    </location>
</feature>
<dbReference type="Proteomes" id="UP000053766">
    <property type="component" value="Unassembled WGS sequence"/>
</dbReference>
<name>A0A0D8XHD3_DICVI</name>
<evidence type="ECO:0000313" key="3">
    <source>
        <dbReference type="Proteomes" id="UP000053766"/>
    </source>
</evidence>
<dbReference type="PANTHER" id="PTHR21663:SF0">
    <property type="entry name" value="HEAT REPEAT-CONTAINING PROTEIN 5B"/>
    <property type="match status" value="1"/>
</dbReference>
<dbReference type="AlphaFoldDB" id="A0A0D8XHD3"/>
<dbReference type="STRING" id="29172.A0A0D8XHD3"/>
<evidence type="ECO:0000313" key="2">
    <source>
        <dbReference type="EMBL" id="KJH43159.1"/>
    </source>
</evidence>
<dbReference type="Pfam" id="PF20210">
    <property type="entry name" value="Laa1_Sip1_HTR5"/>
    <property type="match status" value="1"/>
</dbReference>
<reference evidence="2 3" key="1">
    <citation type="submission" date="2013-11" db="EMBL/GenBank/DDBJ databases">
        <title>Draft genome of the bovine lungworm Dictyocaulus viviparus.</title>
        <authorList>
            <person name="Mitreva M."/>
        </authorList>
    </citation>
    <scope>NUCLEOTIDE SEQUENCE [LARGE SCALE GENOMIC DNA]</scope>
    <source>
        <strain evidence="2 3">HannoverDv2000</strain>
    </source>
</reference>
<dbReference type="InterPro" id="IPR016024">
    <property type="entry name" value="ARM-type_fold"/>
</dbReference>
<dbReference type="InterPro" id="IPR040108">
    <property type="entry name" value="Laa1/Sip1/HEATR5"/>
</dbReference>
<protein>
    <recommendedName>
        <fullName evidence="4">HEAT repeat protein</fullName>
    </recommendedName>
</protein>
<keyword evidence="3" id="KW-1185">Reference proteome</keyword>
<accession>A0A0D8XHD3</accession>
<dbReference type="EMBL" id="KN716586">
    <property type="protein sequence ID" value="KJH43159.1"/>
    <property type="molecule type" value="Genomic_DNA"/>
</dbReference>
<dbReference type="Pfam" id="PF25468">
    <property type="entry name" value="HEAT_HEATR5A"/>
    <property type="match status" value="1"/>
</dbReference>
<evidence type="ECO:0000256" key="1">
    <source>
        <dbReference type="SAM" id="MobiDB-lite"/>
    </source>
</evidence>